<accession>A0ABV6HEN6</accession>
<gene>
    <name evidence="3" type="ORF">ACFFI0_03525</name>
</gene>
<dbReference type="PANTHER" id="PTHR47572:SF4">
    <property type="entry name" value="LACTONASE DRP35"/>
    <property type="match status" value="1"/>
</dbReference>
<dbReference type="SUPFAM" id="SSF63829">
    <property type="entry name" value="Calcium-dependent phosphotriesterase"/>
    <property type="match status" value="1"/>
</dbReference>
<dbReference type="InterPro" id="IPR051262">
    <property type="entry name" value="SMP-30/CGR1_Lactonase"/>
</dbReference>
<dbReference type="Gene3D" id="2.120.10.30">
    <property type="entry name" value="TolB, C-terminal domain"/>
    <property type="match status" value="1"/>
</dbReference>
<sequence length="330" mass="36766">MLKFFTIIALTGLFSCGNDVKNRPTKNIEANIERIHTDLDKLINVGADLEIIAEGFTWVEGPLWVEEAAMLLFSDIPPNKVFKWTEQGGLALYLEPSGYTSNRARGGEVGSNGLLLDRRGNLVLCQHGDRRIARMDALLSHPEAKYTTLAAKWKGKKLNSPNDIVERSNGDLFFTDPPYGLNDQHIEQQELDFCGVYKLDTMGRLSLLIDSIHRPNGIAFSPNENRLYVGNSDNQKPMLYAFDITPDDSLKSAGIVFDFSKFGGGPDGFKVDKNGNIFASGPGGIWIFNSSYELIGKIHIKQRVSNCCLADNDKTLYITASNQVLRLRMR</sequence>
<dbReference type="InterPro" id="IPR011042">
    <property type="entry name" value="6-blade_b-propeller_TolB-like"/>
</dbReference>
<reference evidence="3 4" key="1">
    <citation type="submission" date="2024-09" db="EMBL/GenBank/DDBJ databases">
        <authorList>
            <person name="Sun Q."/>
            <person name="Mori K."/>
        </authorList>
    </citation>
    <scope>NUCLEOTIDE SEQUENCE [LARGE SCALE GENOMIC DNA]</scope>
    <source>
        <strain evidence="3 4">CCM 7765</strain>
    </source>
</reference>
<keyword evidence="1" id="KW-0378">Hydrolase</keyword>
<name>A0ABV6HEN6_9SPHI</name>
<comment type="caution">
    <text evidence="3">The sequence shown here is derived from an EMBL/GenBank/DDBJ whole genome shotgun (WGS) entry which is preliminary data.</text>
</comment>
<dbReference type="InterPro" id="IPR013658">
    <property type="entry name" value="SGL"/>
</dbReference>
<dbReference type="RefSeq" id="WP_130854667.1">
    <property type="nucleotide sequence ID" value="NZ_JBHLWO010000001.1"/>
</dbReference>
<dbReference type="EMBL" id="JBHLWO010000001">
    <property type="protein sequence ID" value="MFC0317361.1"/>
    <property type="molecule type" value="Genomic_DNA"/>
</dbReference>
<keyword evidence="4" id="KW-1185">Reference proteome</keyword>
<feature type="domain" description="SMP-30/Gluconolactonase/LRE-like region" evidence="2">
    <location>
        <begin position="59"/>
        <end position="321"/>
    </location>
</feature>
<evidence type="ECO:0000256" key="1">
    <source>
        <dbReference type="ARBA" id="ARBA00022801"/>
    </source>
</evidence>
<protein>
    <submittedName>
        <fullName evidence="3">SMP-30/gluconolactonase/LRE family protein</fullName>
    </submittedName>
</protein>
<dbReference type="Proteomes" id="UP001589774">
    <property type="component" value="Unassembled WGS sequence"/>
</dbReference>
<dbReference type="PROSITE" id="PS51257">
    <property type="entry name" value="PROKAR_LIPOPROTEIN"/>
    <property type="match status" value="1"/>
</dbReference>
<proteinExistence type="predicted"/>
<evidence type="ECO:0000313" key="4">
    <source>
        <dbReference type="Proteomes" id="UP001589774"/>
    </source>
</evidence>
<dbReference type="Pfam" id="PF08450">
    <property type="entry name" value="SGL"/>
    <property type="match status" value="1"/>
</dbReference>
<evidence type="ECO:0000313" key="3">
    <source>
        <dbReference type="EMBL" id="MFC0317361.1"/>
    </source>
</evidence>
<evidence type="ECO:0000259" key="2">
    <source>
        <dbReference type="Pfam" id="PF08450"/>
    </source>
</evidence>
<dbReference type="PANTHER" id="PTHR47572">
    <property type="entry name" value="LIPOPROTEIN-RELATED"/>
    <property type="match status" value="1"/>
</dbReference>
<organism evidence="3 4">
    <name type="scientific">Olivibacter oleidegradans</name>
    <dbReference type="NCBI Taxonomy" id="760123"/>
    <lineage>
        <taxon>Bacteria</taxon>
        <taxon>Pseudomonadati</taxon>
        <taxon>Bacteroidota</taxon>
        <taxon>Sphingobacteriia</taxon>
        <taxon>Sphingobacteriales</taxon>
        <taxon>Sphingobacteriaceae</taxon>
        <taxon>Olivibacter</taxon>
    </lineage>
</organism>